<proteinExistence type="inferred from homology"/>
<organism evidence="6 7">
    <name type="scientific">Ascoidea rubescens DSM 1968</name>
    <dbReference type="NCBI Taxonomy" id="1344418"/>
    <lineage>
        <taxon>Eukaryota</taxon>
        <taxon>Fungi</taxon>
        <taxon>Dikarya</taxon>
        <taxon>Ascomycota</taxon>
        <taxon>Saccharomycotina</taxon>
        <taxon>Saccharomycetes</taxon>
        <taxon>Ascoideaceae</taxon>
        <taxon>Ascoidea</taxon>
    </lineage>
</organism>
<dbReference type="Pfam" id="PF00085">
    <property type="entry name" value="Thioredoxin"/>
    <property type="match status" value="1"/>
</dbReference>
<protein>
    <submittedName>
        <fullName evidence="6">Thioredoxin-like protein</fullName>
    </submittedName>
</protein>
<feature type="signal peptide" evidence="4">
    <location>
        <begin position="1"/>
        <end position="22"/>
    </location>
</feature>
<comment type="similarity">
    <text evidence="1">Belongs to the protein disulfide isomerase family.</text>
</comment>
<dbReference type="RefSeq" id="XP_020045581.1">
    <property type="nucleotide sequence ID" value="XM_020193819.1"/>
</dbReference>
<gene>
    <name evidence="6" type="ORF">ASCRUDRAFT_77341</name>
</gene>
<evidence type="ECO:0000259" key="5">
    <source>
        <dbReference type="PROSITE" id="PS51352"/>
    </source>
</evidence>
<dbReference type="InParanoid" id="A0A1D2VC45"/>
<dbReference type="CDD" id="cd02961">
    <property type="entry name" value="PDI_a_family"/>
    <property type="match status" value="1"/>
</dbReference>
<dbReference type="GO" id="GO:0006457">
    <property type="term" value="P:protein folding"/>
    <property type="evidence" value="ECO:0007669"/>
    <property type="project" value="TreeGrafter"/>
</dbReference>
<dbReference type="SUPFAM" id="SSF52833">
    <property type="entry name" value="Thioredoxin-like"/>
    <property type="match status" value="1"/>
</dbReference>
<feature type="chain" id="PRO_5008910387" evidence="4">
    <location>
        <begin position="23"/>
        <end position="208"/>
    </location>
</feature>
<dbReference type="EMBL" id="KV454487">
    <property type="protein sequence ID" value="ODV59274.1"/>
    <property type="molecule type" value="Genomic_DNA"/>
</dbReference>
<dbReference type="Proteomes" id="UP000095038">
    <property type="component" value="Unassembled WGS sequence"/>
</dbReference>
<name>A0A1D2VC45_9ASCO</name>
<keyword evidence="2 4" id="KW-0732">Signal</keyword>
<evidence type="ECO:0000256" key="3">
    <source>
        <dbReference type="SAM" id="MobiDB-lite"/>
    </source>
</evidence>
<dbReference type="GeneID" id="30967455"/>
<evidence type="ECO:0000313" key="6">
    <source>
        <dbReference type="EMBL" id="ODV59274.1"/>
    </source>
</evidence>
<evidence type="ECO:0000256" key="2">
    <source>
        <dbReference type="ARBA" id="ARBA00022729"/>
    </source>
</evidence>
<feature type="compositionally biased region" description="Acidic residues" evidence="3">
    <location>
        <begin position="187"/>
        <end position="199"/>
    </location>
</feature>
<dbReference type="PROSITE" id="PS51352">
    <property type="entry name" value="THIOREDOXIN_2"/>
    <property type="match status" value="1"/>
</dbReference>
<sequence length="208" mass="23865">MLLPICARVLAVLSFFLFCATAQVLQSGVFEADDSNFEDVVFQKGTYSFVNFYSPSCTHCQQLAPNFHHLAHIYKDSKLNFVQINGLHNKRIRKQLKLIGFPLLRLYSSDGSHMASFKGSRSVENMVQFLIQNTGIYPDLSLIQKDQNERIGQSDEISSTNQKKLKTKDKPRGFYLNNLNNYANGEDIVDEDSSDTENDEYFKRMREL</sequence>
<dbReference type="STRING" id="1344418.A0A1D2VC45"/>
<dbReference type="GO" id="GO:0005783">
    <property type="term" value="C:endoplasmic reticulum"/>
    <property type="evidence" value="ECO:0007669"/>
    <property type="project" value="TreeGrafter"/>
</dbReference>
<dbReference type="InterPro" id="IPR013766">
    <property type="entry name" value="Thioredoxin_domain"/>
</dbReference>
<dbReference type="Gene3D" id="3.40.30.10">
    <property type="entry name" value="Glutaredoxin"/>
    <property type="match status" value="1"/>
</dbReference>
<keyword evidence="7" id="KW-1185">Reference proteome</keyword>
<reference evidence="7" key="1">
    <citation type="submission" date="2016-05" db="EMBL/GenBank/DDBJ databases">
        <title>Comparative genomics of biotechnologically important yeasts.</title>
        <authorList>
            <consortium name="DOE Joint Genome Institute"/>
            <person name="Riley R."/>
            <person name="Haridas S."/>
            <person name="Wolfe K.H."/>
            <person name="Lopes M.R."/>
            <person name="Hittinger C.T."/>
            <person name="Goker M."/>
            <person name="Salamov A."/>
            <person name="Wisecaver J."/>
            <person name="Long T.M."/>
            <person name="Aerts A.L."/>
            <person name="Barry K."/>
            <person name="Choi C."/>
            <person name="Clum A."/>
            <person name="Coughlan A.Y."/>
            <person name="Deshpande S."/>
            <person name="Douglass A.P."/>
            <person name="Hanson S.J."/>
            <person name="Klenk H.-P."/>
            <person name="Labutti K."/>
            <person name="Lapidus A."/>
            <person name="Lindquist E."/>
            <person name="Lipzen A."/>
            <person name="Meier-Kolthoff J.P."/>
            <person name="Ohm R.A."/>
            <person name="Otillar R.P."/>
            <person name="Pangilinan J."/>
            <person name="Peng Y."/>
            <person name="Rokas A."/>
            <person name="Rosa C.A."/>
            <person name="Scheuner C."/>
            <person name="Sibirny A.A."/>
            <person name="Slot J.C."/>
            <person name="Stielow J.B."/>
            <person name="Sun H."/>
            <person name="Kurtzman C.P."/>
            <person name="Blackwell M."/>
            <person name="Grigoriev I.V."/>
            <person name="Jeffries T.W."/>
        </authorList>
    </citation>
    <scope>NUCLEOTIDE SEQUENCE [LARGE SCALE GENOMIC DNA]</scope>
    <source>
        <strain evidence="7">DSM 1968</strain>
    </source>
</reference>
<evidence type="ECO:0000313" key="7">
    <source>
        <dbReference type="Proteomes" id="UP000095038"/>
    </source>
</evidence>
<dbReference type="OrthoDB" id="10264505at2759"/>
<dbReference type="GO" id="GO:0003756">
    <property type="term" value="F:protein disulfide isomerase activity"/>
    <property type="evidence" value="ECO:0007669"/>
    <property type="project" value="TreeGrafter"/>
</dbReference>
<evidence type="ECO:0000256" key="4">
    <source>
        <dbReference type="SAM" id="SignalP"/>
    </source>
</evidence>
<dbReference type="PANTHER" id="PTHR45672:SF3">
    <property type="entry name" value="THIOREDOXIN DOMAIN-CONTAINING PROTEIN 5"/>
    <property type="match status" value="1"/>
</dbReference>
<dbReference type="PANTHER" id="PTHR45672">
    <property type="entry name" value="PROTEIN DISULFIDE-ISOMERASE C17H9.14C-RELATED"/>
    <property type="match status" value="1"/>
</dbReference>
<dbReference type="AlphaFoldDB" id="A0A1D2VC45"/>
<accession>A0A1D2VC45</accession>
<dbReference type="InterPro" id="IPR036249">
    <property type="entry name" value="Thioredoxin-like_sf"/>
</dbReference>
<evidence type="ECO:0000256" key="1">
    <source>
        <dbReference type="ARBA" id="ARBA00006347"/>
    </source>
</evidence>
<feature type="domain" description="Thioredoxin" evidence="5">
    <location>
        <begin position="19"/>
        <end position="135"/>
    </location>
</feature>
<dbReference type="InterPro" id="IPR051063">
    <property type="entry name" value="PDI"/>
</dbReference>
<feature type="region of interest" description="Disordered" evidence="3">
    <location>
        <begin position="152"/>
        <end position="208"/>
    </location>
</feature>